<evidence type="ECO:0000313" key="2">
    <source>
        <dbReference type="EMBL" id="OBZ79457.1"/>
    </source>
</evidence>
<proteinExistence type="predicted"/>
<sequence>MSIHKRLLHAEEDFLLAVIEGIAILADSFHEVYVVNQRLTTDLMDELDMITSQLAALDLKPHLPSSSPPQKSNAKHKVLSSPEQESSIVLQRYHRLASPFDESSILQSSPTPSLVSLSTVDDSDEDIAPVPIIGRKRNASFMDDPEIGSAKCDRMVKRLRAASFEQNAASVGRHTSQLTETVQRPILSSPFVTTMSSPSVEASGSLPKTFTSPVAAPSSLSNLVEFPVFTQEVGCVSAHDFPDLSDSETKTISPLMVVESSPPSYQLNSPSIAATESTESDVISLYTTLYDADHTPGPLTSGDIHLPALDLSATCPPSFSQSVGNEEDWIQFLSTLDQPPEVVLTTPPPPYDLSTDVARLLESLLEVADALPADFSPVPSDKQNKLKELKAAKEAVRRLEVEVGISVL</sequence>
<protein>
    <submittedName>
        <fullName evidence="2">Uncharacterized protein</fullName>
    </submittedName>
</protein>
<organism evidence="2 3">
    <name type="scientific">Grifola frondosa</name>
    <name type="common">Maitake</name>
    <name type="synonym">Polyporus frondosus</name>
    <dbReference type="NCBI Taxonomy" id="5627"/>
    <lineage>
        <taxon>Eukaryota</taxon>
        <taxon>Fungi</taxon>
        <taxon>Dikarya</taxon>
        <taxon>Basidiomycota</taxon>
        <taxon>Agaricomycotina</taxon>
        <taxon>Agaricomycetes</taxon>
        <taxon>Polyporales</taxon>
        <taxon>Grifolaceae</taxon>
        <taxon>Grifola</taxon>
    </lineage>
</organism>
<comment type="caution">
    <text evidence="2">The sequence shown here is derived from an EMBL/GenBank/DDBJ whole genome shotgun (WGS) entry which is preliminary data.</text>
</comment>
<dbReference type="Proteomes" id="UP000092993">
    <property type="component" value="Unassembled WGS sequence"/>
</dbReference>
<gene>
    <name evidence="2" type="ORF">A0H81_01202</name>
</gene>
<evidence type="ECO:0000256" key="1">
    <source>
        <dbReference type="SAM" id="MobiDB-lite"/>
    </source>
</evidence>
<name>A0A1C7MRU2_GRIFR</name>
<dbReference type="AlphaFoldDB" id="A0A1C7MRU2"/>
<keyword evidence="3" id="KW-1185">Reference proteome</keyword>
<reference evidence="2 3" key="1">
    <citation type="submission" date="2016-03" db="EMBL/GenBank/DDBJ databases">
        <title>Whole genome sequencing of Grifola frondosa 9006-11.</title>
        <authorList>
            <person name="Min B."/>
            <person name="Park H."/>
            <person name="Kim J.-G."/>
            <person name="Cho H."/>
            <person name="Oh Y.-L."/>
            <person name="Kong W.-S."/>
            <person name="Choi I.-G."/>
        </authorList>
    </citation>
    <scope>NUCLEOTIDE SEQUENCE [LARGE SCALE GENOMIC DNA]</scope>
    <source>
        <strain evidence="2 3">9006-11</strain>
    </source>
</reference>
<accession>A0A1C7MRU2</accession>
<evidence type="ECO:0000313" key="3">
    <source>
        <dbReference type="Proteomes" id="UP000092993"/>
    </source>
</evidence>
<dbReference type="EMBL" id="LUGG01000001">
    <property type="protein sequence ID" value="OBZ79457.1"/>
    <property type="molecule type" value="Genomic_DNA"/>
</dbReference>
<feature type="region of interest" description="Disordered" evidence="1">
    <location>
        <begin position="60"/>
        <end position="83"/>
    </location>
</feature>